<dbReference type="STRING" id="49390.A0A068V5Q8"/>
<dbReference type="AlphaFoldDB" id="A0A068V5Q8"/>
<dbReference type="SUPFAM" id="SSF90123">
    <property type="entry name" value="ABC transporter transmembrane region"/>
    <property type="match status" value="1"/>
</dbReference>
<keyword evidence="3 4" id="KW-0472">Membrane</keyword>
<dbReference type="EMBL" id="HG739197">
    <property type="protein sequence ID" value="CDP16006.1"/>
    <property type="molecule type" value="Genomic_DNA"/>
</dbReference>
<evidence type="ECO:0000256" key="3">
    <source>
        <dbReference type="ARBA" id="ARBA00023136"/>
    </source>
</evidence>
<dbReference type="Gene3D" id="1.20.1560.10">
    <property type="entry name" value="ABC transporter type 1, transmembrane domain"/>
    <property type="match status" value="1"/>
</dbReference>
<evidence type="ECO:0000256" key="4">
    <source>
        <dbReference type="SAM" id="Phobius"/>
    </source>
</evidence>
<evidence type="ECO:0000256" key="1">
    <source>
        <dbReference type="ARBA" id="ARBA00022692"/>
    </source>
</evidence>
<gene>
    <name evidence="5" type="ORF">GSCOC_T00016958001</name>
</gene>
<accession>A0A068V5Q8</accession>
<name>A0A068V5Q8_COFCA</name>
<dbReference type="Proteomes" id="UP000295252">
    <property type="component" value="Chromosome IX"/>
</dbReference>
<feature type="transmembrane region" description="Helical" evidence="4">
    <location>
        <begin position="57"/>
        <end position="82"/>
    </location>
</feature>
<dbReference type="InterPro" id="IPR036640">
    <property type="entry name" value="ABC1_TM_sf"/>
</dbReference>
<dbReference type="GO" id="GO:0016020">
    <property type="term" value="C:membrane"/>
    <property type="evidence" value="ECO:0007669"/>
    <property type="project" value="InterPro"/>
</dbReference>
<dbReference type="InParanoid" id="A0A068V5Q8"/>
<proteinExistence type="predicted"/>
<dbReference type="Gramene" id="CDP16006">
    <property type="protein sequence ID" value="CDP16006"/>
    <property type="gene ID" value="GSCOC_T00016958001"/>
</dbReference>
<keyword evidence="2 4" id="KW-1133">Transmembrane helix</keyword>
<keyword evidence="1 4" id="KW-0812">Transmembrane</keyword>
<protein>
    <submittedName>
        <fullName evidence="5">Uncharacterized protein</fullName>
    </submittedName>
</protein>
<evidence type="ECO:0000256" key="2">
    <source>
        <dbReference type="ARBA" id="ARBA00022989"/>
    </source>
</evidence>
<evidence type="ECO:0000313" key="6">
    <source>
        <dbReference type="Proteomes" id="UP000295252"/>
    </source>
</evidence>
<sequence>MGLGTMERRIQNNSERIQLFYMCKFTHLHELDVQYHLSQETGALDHIIDQRSHAINFILSSMVFNLILTILEISMVSGILAYKSEHYLHGSLPPLQQHMLLTL</sequence>
<reference evidence="6" key="1">
    <citation type="journal article" date="2014" name="Science">
        <title>The coffee genome provides insight into the convergent evolution of caffeine biosynthesis.</title>
        <authorList>
            <person name="Denoeud F."/>
            <person name="Carretero-Paulet L."/>
            <person name="Dereeper A."/>
            <person name="Droc G."/>
            <person name="Guyot R."/>
            <person name="Pietrella M."/>
            <person name="Zheng C."/>
            <person name="Alberti A."/>
            <person name="Anthony F."/>
            <person name="Aprea G."/>
            <person name="Aury J.M."/>
            <person name="Bento P."/>
            <person name="Bernard M."/>
            <person name="Bocs S."/>
            <person name="Campa C."/>
            <person name="Cenci A."/>
            <person name="Combes M.C."/>
            <person name="Crouzillat D."/>
            <person name="Da Silva C."/>
            <person name="Daddiego L."/>
            <person name="De Bellis F."/>
            <person name="Dussert S."/>
            <person name="Garsmeur O."/>
            <person name="Gayraud T."/>
            <person name="Guignon V."/>
            <person name="Jahn K."/>
            <person name="Jamilloux V."/>
            <person name="Joet T."/>
            <person name="Labadie K."/>
            <person name="Lan T."/>
            <person name="Leclercq J."/>
            <person name="Lepelley M."/>
            <person name="Leroy T."/>
            <person name="Li L.T."/>
            <person name="Librado P."/>
            <person name="Lopez L."/>
            <person name="Munoz A."/>
            <person name="Noel B."/>
            <person name="Pallavicini A."/>
            <person name="Perrotta G."/>
            <person name="Poncet V."/>
            <person name="Pot D."/>
            <person name="Priyono X."/>
            <person name="Rigoreau M."/>
            <person name="Rouard M."/>
            <person name="Rozas J."/>
            <person name="Tranchant-Dubreuil C."/>
            <person name="VanBuren R."/>
            <person name="Zhang Q."/>
            <person name="Andrade A.C."/>
            <person name="Argout X."/>
            <person name="Bertrand B."/>
            <person name="de Kochko A."/>
            <person name="Graziosi G."/>
            <person name="Henry R.J."/>
            <person name="Jayarama X."/>
            <person name="Ming R."/>
            <person name="Nagai C."/>
            <person name="Rounsley S."/>
            <person name="Sankoff D."/>
            <person name="Giuliano G."/>
            <person name="Albert V.A."/>
            <person name="Wincker P."/>
            <person name="Lashermes P."/>
        </authorList>
    </citation>
    <scope>NUCLEOTIDE SEQUENCE [LARGE SCALE GENOMIC DNA]</scope>
    <source>
        <strain evidence="6">cv. DH200-94</strain>
    </source>
</reference>
<keyword evidence="6" id="KW-1185">Reference proteome</keyword>
<evidence type="ECO:0000313" key="5">
    <source>
        <dbReference type="EMBL" id="CDP16006.1"/>
    </source>
</evidence>
<organism evidence="5 6">
    <name type="scientific">Coffea canephora</name>
    <name type="common">Robusta coffee</name>
    <dbReference type="NCBI Taxonomy" id="49390"/>
    <lineage>
        <taxon>Eukaryota</taxon>
        <taxon>Viridiplantae</taxon>
        <taxon>Streptophyta</taxon>
        <taxon>Embryophyta</taxon>
        <taxon>Tracheophyta</taxon>
        <taxon>Spermatophyta</taxon>
        <taxon>Magnoliopsida</taxon>
        <taxon>eudicotyledons</taxon>
        <taxon>Gunneridae</taxon>
        <taxon>Pentapetalae</taxon>
        <taxon>asterids</taxon>
        <taxon>lamiids</taxon>
        <taxon>Gentianales</taxon>
        <taxon>Rubiaceae</taxon>
        <taxon>Ixoroideae</taxon>
        <taxon>Gardenieae complex</taxon>
        <taxon>Bertiereae - Coffeeae clade</taxon>
        <taxon>Coffeeae</taxon>
        <taxon>Coffea</taxon>
    </lineage>
</organism>
<dbReference type="PhylomeDB" id="A0A068V5Q8"/>
<dbReference type="GO" id="GO:0005524">
    <property type="term" value="F:ATP binding"/>
    <property type="evidence" value="ECO:0007669"/>
    <property type="project" value="InterPro"/>
</dbReference>